<dbReference type="GeneID" id="70294901"/>
<comment type="caution">
    <text evidence="1">The sequence shown here is derived from an EMBL/GenBank/DDBJ whole genome shotgun (WGS) entry which is preliminary data.</text>
</comment>
<protein>
    <submittedName>
        <fullName evidence="1">Alpha-galactosidase A</fullName>
    </submittedName>
</protein>
<dbReference type="AlphaFoldDB" id="A0A9P7ZGW5"/>
<dbReference type="EMBL" id="MU251267">
    <property type="protein sequence ID" value="KAG9251496.1"/>
    <property type="molecule type" value="Genomic_DNA"/>
</dbReference>
<dbReference type="Proteomes" id="UP000887229">
    <property type="component" value="Unassembled WGS sequence"/>
</dbReference>
<dbReference type="OrthoDB" id="2687876at2759"/>
<evidence type="ECO:0000313" key="1">
    <source>
        <dbReference type="EMBL" id="KAG9251496.1"/>
    </source>
</evidence>
<organism evidence="1 2">
    <name type="scientific">Emericellopsis atlantica</name>
    <dbReference type="NCBI Taxonomy" id="2614577"/>
    <lineage>
        <taxon>Eukaryota</taxon>
        <taxon>Fungi</taxon>
        <taxon>Dikarya</taxon>
        <taxon>Ascomycota</taxon>
        <taxon>Pezizomycotina</taxon>
        <taxon>Sordariomycetes</taxon>
        <taxon>Hypocreomycetidae</taxon>
        <taxon>Hypocreales</taxon>
        <taxon>Bionectriaceae</taxon>
        <taxon>Emericellopsis</taxon>
    </lineage>
</organism>
<evidence type="ECO:0000313" key="2">
    <source>
        <dbReference type="Proteomes" id="UP000887229"/>
    </source>
</evidence>
<dbReference type="RefSeq" id="XP_046115420.1">
    <property type="nucleotide sequence ID" value="XM_046263998.1"/>
</dbReference>
<dbReference type="Gene3D" id="1.10.510.10">
    <property type="entry name" value="Transferase(Phosphotransferase) domain 1"/>
    <property type="match status" value="1"/>
</dbReference>
<keyword evidence="2" id="KW-1185">Reference proteome</keyword>
<sequence>MTILPKSDIEILCQCIDDESGYYRLRVGRRVHYLTISSGVFDDDTMCRPYLLIPRLPNLPDSPWTTMTISRDEDGSLTSIISTDPLPEIQTTWHELHVDVLSLERTRRFRSGVHEVQYDGAPAIAKIACFKWDIARIERETWAYSIMARHHGQHPNESPIAPKFLGHLTENGRTMGFLLQKVHGRSACVDDLTNCEALLRRLYRLGLIHGDVNRHNFLVDSVSGSGMRLVDFEHAEEFDERLARAELLSLPAELAEETGRGATVVLQ</sequence>
<gene>
    <name evidence="1" type="ORF">F5Z01DRAFT_662965</name>
</gene>
<proteinExistence type="predicted"/>
<accession>A0A9P7ZGW5</accession>
<reference evidence="1" key="1">
    <citation type="journal article" date="2021" name="IMA Fungus">
        <title>Genomic characterization of three marine fungi, including Emericellopsis atlantica sp. nov. with signatures of a generalist lifestyle and marine biomass degradation.</title>
        <authorList>
            <person name="Hagestad O.C."/>
            <person name="Hou L."/>
            <person name="Andersen J.H."/>
            <person name="Hansen E.H."/>
            <person name="Altermark B."/>
            <person name="Li C."/>
            <person name="Kuhnert E."/>
            <person name="Cox R.J."/>
            <person name="Crous P.W."/>
            <person name="Spatafora J.W."/>
            <person name="Lail K."/>
            <person name="Amirebrahimi M."/>
            <person name="Lipzen A."/>
            <person name="Pangilinan J."/>
            <person name="Andreopoulos W."/>
            <person name="Hayes R.D."/>
            <person name="Ng V."/>
            <person name="Grigoriev I.V."/>
            <person name="Jackson S.A."/>
            <person name="Sutton T.D.S."/>
            <person name="Dobson A.D.W."/>
            <person name="Rama T."/>
        </authorList>
    </citation>
    <scope>NUCLEOTIDE SEQUENCE</scope>
    <source>
        <strain evidence="1">TS7</strain>
    </source>
</reference>
<dbReference type="SUPFAM" id="SSF56112">
    <property type="entry name" value="Protein kinase-like (PK-like)"/>
    <property type="match status" value="1"/>
</dbReference>
<name>A0A9P7ZGW5_9HYPO</name>
<dbReference type="InterPro" id="IPR011009">
    <property type="entry name" value="Kinase-like_dom_sf"/>
</dbReference>